<protein>
    <recommendedName>
        <fullName evidence="3">Flavoprotein</fullName>
    </recommendedName>
</protein>
<proteinExistence type="predicted"/>
<dbReference type="EMBL" id="JQCL01000057">
    <property type="protein sequence ID" value="KRO10762.1"/>
    <property type="molecule type" value="Genomic_DNA"/>
</dbReference>
<dbReference type="STRING" id="942150.IV64_GL002446"/>
<comment type="caution">
    <text evidence="1">The sequence shown here is derived from an EMBL/GenBank/DDBJ whole genome shotgun (WGS) entry which is preliminary data.</text>
</comment>
<dbReference type="SUPFAM" id="SSF52218">
    <property type="entry name" value="Flavoproteins"/>
    <property type="match status" value="1"/>
</dbReference>
<dbReference type="AlphaFoldDB" id="A0A0R2MIV4"/>
<keyword evidence="2" id="KW-1185">Reference proteome</keyword>
<sequence length="146" mass="15761">MEEFIMTVAIRYQTRNGNTKAFAEQISTVAGVPAESVETPVTETDLLFFGGGTYFMKPDSSASAFMKGLDASKVKKIALFTTSGGPEMVSDKALTKIANQKGIEIVGHFHQVMGGKGMKLLGSHGGKLKPEQIELVKQFAKEMLTK</sequence>
<evidence type="ECO:0008006" key="3">
    <source>
        <dbReference type="Google" id="ProtNLM"/>
    </source>
</evidence>
<dbReference type="PATRIC" id="fig|942150.3.peg.2554"/>
<dbReference type="Gene3D" id="3.40.50.360">
    <property type="match status" value="1"/>
</dbReference>
<evidence type="ECO:0000313" key="1">
    <source>
        <dbReference type="EMBL" id="KRO10762.1"/>
    </source>
</evidence>
<evidence type="ECO:0000313" key="2">
    <source>
        <dbReference type="Proteomes" id="UP000051783"/>
    </source>
</evidence>
<name>A0A0R2MIV4_9LACO</name>
<dbReference type="Proteomes" id="UP000051783">
    <property type="component" value="Unassembled WGS sequence"/>
</dbReference>
<dbReference type="InterPro" id="IPR029039">
    <property type="entry name" value="Flavoprotein-like_sf"/>
</dbReference>
<accession>A0A0R2MIV4</accession>
<gene>
    <name evidence="1" type="ORF">IV64_GL002446</name>
</gene>
<organism evidence="1 2">
    <name type="scientific">Lactiplantibacillus xiangfangensis</name>
    <dbReference type="NCBI Taxonomy" id="942150"/>
    <lineage>
        <taxon>Bacteria</taxon>
        <taxon>Bacillati</taxon>
        <taxon>Bacillota</taxon>
        <taxon>Bacilli</taxon>
        <taxon>Lactobacillales</taxon>
        <taxon>Lactobacillaceae</taxon>
        <taxon>Lactiplantibacillus</taxon>
    </lineage>
</organism>
<reference evidence="1 2" key="1">
    <citation type="journal article" date="2015" name="Genome Announc.">
        <title>Expanding the biotechnology potential of lactobacilli through comparative genomics of 213 strains and associated genera.</title>
        <authorList>
            <person name="Sun Z."/>
            <person name="Harris H.M."/>
            <person name="McCann A."/>
            <person name="Guo C."/>
            <person name="Argimon S."/>
            <person name="Zhang W."/>
            <person name="Yang X."/>
            <person name="Jeffery I.B."/>
            <person name="Cooney J.C."/>
            <person name="Kagawa T.F."/>
            <person name="Liu W."/>
            <person name="Song Y."/>
            <person name="Salvetti E."/>
            <person name="Wrobel A."/>
            <person name="Rasinkangas P."/>
            <person name="Parkhill J."/>
            <person name="Rea M.C."/>
            <person name="O'Sullivan O."/>
            <person name="Ritari J."/>
            <person name="Douillard F.P."/>
            <person name="Paul Ross R."/>
            <person name="Yang R."/>
            <person name="Briner A.E."/>
            <person name="Felis G.E."/>
            <person name="de Vos W.M."/>
            <person name="Barrangou R."/>
            <person name="Klaenhammer T.R."/>
            <person name="Caufield P.W."/>
            <person name="Cui Y."/>
            <person name="Zhang H."/>
            <person name="O'Toole P.W."/>
        </authorList>
    </citation>
    <scope>NUCLEOTIDE SEQUENCE [LARGE SCALE GENOMIC DNA]</scope>
    <source>
        <strain evidence="1 2">LMG 26013</strain>
    </source>
</reference>